<organism evidence="2 3">
    <name type="scientific">Hymenoscyphus albidus</name>
    <dbReference type="NCBI Taxonomy" id="595503"/>
    <lineage>
        <taxon>Eukaryota</taxon>
        <taxon>Fungi</taxon>
        <taxon>Dikarya</taxon>
        <taxon>Ascomycota</taxon>
        <taxon>Pezizomycotina</taxon>
        <taxon>Leotiomycetes</taxon>
        <taxon>Helotiales</taxon>
        <taxon>Helotiaceae</taxon>
        <taxon>Hymenoscyphus</taxon>
    </lineage>
</organism>
<dbReference type="EMBL" id="CAJVRM010000163">
    <property type="protein sequence ID" value="CAG8976152.1"/>
    <property type="molecule type" value="Genomic_DNA"/>
</dbReference>
<feature type="compositionally biased region" description="Basic and acidic residues" evidence="1">
    <location>
        <begin position="41"/>
        <end position="51"/>
    </location>
</feature>
<proteinExistence type="predicted"/>
<protein>
    <submittedName>
        <fullName evidence="2">Uncharacterized protein</fullName>
    </submittedName>
</protein>
<dbReference type="AlphaFoldDB" id="A0A9N9LN64"/>
<comment type="caution">
    <text evidence="2">The sequence shown here is derived from an EMBL/GenBank/DDBJ whole genome shotgun (WGS) entry which is preliminary data.</text>
</comment>
<dbReference type="Proteomes" id="UP000701801">
    <property type="component" value="Unassembled WGS sequence"/>
</dbReference>
<evidence type="ECO:0000313" key="2">
    <source>
        <dbReference type="EMBL" id="CAG8976152.1"/>
    </source>
</evidence>
<evidence type="ECO:0000313" key="3">
    <source>
        <dbReference type="Proteomes" id="UP000701801"/>
    </source>
</evidence>
<keyword evidence="3" id="KW-1185">Reference proteome</keyword>
<evidence type="ECO:0000256" key="1">
    <source>
        <dbReference type="SAM" id="MobiDB-lite"/>
    </source>
</evidence>
<gene>
    <name evidence="2" type="ORF">HYALB_00010021</name>
</gene>
<accession>A0A9N9LN64</accession>
<name>A0A9N9LN64_9HELO</name>
<feature type="region of interest" description="Disordered" evidence="1">
    <location>
        <begin position="27"/>
        <end position="56"/>
    </location>
</feature>
<reference evidence="2" key="1">
    <citation type="submission" date="2021-07" db="EMBL/GenBank/DDBJ databases">
        <authorList>
            <person name="Durling M."/>
        </authorList>
    </citation>
    <scope>NUCLEOTIDE SEQUENCE</scope>
</reference>
<sequence>MRAAAHSNSPTPNGVLYQSIEIAHRGLLAAGGNPKKRGRATRPDGDGDERKKNGRRLGGVEVEMQPEASHQQFPGTACTASASTWYSAGAAHRMPRIMHQHQCCSYSGKPSSVNTTPEPRGWKGQPKWLDAAYWVLGAANARNIT</sequence>